<evidence type="ECO:0000256" key="5">
    <source>
        <dbReference type="ARBA" id="ARBA00022729"/>
    </source>
</evidence>
<evidence type="ECO:0000256" key="7">
    <source>
        <dbReference type="ARBA" id="ARBA00022825"/>
    </source>
</evidence>
<keyword evidence="3 14" id="KW-0645">Protease</keyword>
<comment type="similarity">
    <text evidence="2">Belongs to the peptidase S8 family. Furin subfamily.</text>
</comment>
<feature type="domain" description="P/Homo B" evidence="17">
    <location>
        <begin position="526"/>
        <end position="666"/>
    </location>
</feature>
<feature type="active site" description="Charge relay system" evidence="13 14">
    <location>
        <position position="277"/>
    </location>
</feature>
<dbReference type="GO" id="GO:0005802">
    <property type="term" value="C:trans-Golgi network"/>
    <property type="evidence" value="ECO:0007669"/>
    <property type="project" value="TreeGrafter"/>
</dbReference>
<keyword evidence="11" id="KW-0865">Zymogen</keyword>
<dbReference type="InterPro" id="IPR036852">
    <property type="entry name" value="Peptidase_S8/S53_dom_sf"/>
</dbReference>
<dbReference type="PRINTS" id="PR00723">
    <property type="entry name" value="SUBTILISIN"/>
</dbReference>
<dbReference type="GO" id="GO:0004252">
    <property type="term" value="F:serine-type endopeptidase activity"/>
    <property type="evidence" value="ECO:0007669"/>
    <property type="project" value="UniProtKB-UniRule"/>
</dbReference>
<dbReference type="Gene3D" id="2.60.120.260">
    <property type="entry name" value="Galactose-binding domain-like"/>
    <property type="match status" value="1"/>
</dbReference>
<keyword evidence="19" id="KW-1185">Reference proteome</keyword>
<evidence type="ECO:0000313" key="18">
    <source>
        <dbReference type="EMBL" id="KAJ1914395.1"/>
    </source>
</evidence>
<evidence type="ECO:0000256" key="4">
    <source>
        <dbReference type="ARBA" id="ARBA00022692"/>
    </source>
</evidence>
<feature type="compositionally biased region" description="Acidic residues" evidence="15">
    <location>
        <begin position="837"/>
        <end position="847"/>
    </location>
</feature>
<evidence type="ECO:0000313" key="19">
    <source>
        <dbReference type="Proteomes" id="UP001150538"/>
    </source>
</evidence>
<evidence type="ECO:0000259" key="17">
    <source>
        <dbReference type="PROSITE" id="PS51829"/>
    </source>
</evidence>
<accession>A0A9W8DKX8</accession>
<dbReference type="InterPro" id="IPR023828">
    <property type="entry name" value="Peptidase_S8_Ser-AS"/>
</dbReference>
<comment type="caution">
    <text evidence="18">The sequence shown here is derived from an EMBL/GenBank/DDBJ whole genome shotgun (WGS) entry which is preliminary data.</text>
</comment>
<keyword evidence="6 14" id="KW-0378">Hydrolase</keyword>
<feature type="active site" description="Charge relay system" evidence="13 14">
    <location>
        <position position="239"/>
    </location>
</feature>
<evidence type="ECO:0000256" key="13">
    <source>
        <dbReference type="PIRSR" id="PIRSR615500-1"/>
    </source>
</evidence>
<dbReference type="PANTHER" id="PTHR42884:SF14">
    <property type="entry name" value="NEUROENDOCRINE CONVERTASE 1"/>
    <property type="match status" value="1"/>
</dbReference>
<dbReference type="GO" id="GO:0016485">
    <property type="term" value="P:protein processing"/>
    <property type="evidence" value="ECO:0007669"/>
    <property type="project" value="TreeGrafter"/>
</dbReference>
<dbReference type="SUPFAM" id="SSF49785">
    <property type="entry name" value="Galactose-binding domain-like"/>
    <property type="match status" value="1"/>
</dbReference>
<evidence type="ECO:0000256" key="8">
    <source>
        <dbReference type="ARBA" id="ARBA00022837"/>
    </source>
</evidence>
<dbReference type="InterPro" id="IPR022398">
    <property type="entry name" value="Peptidase_S8_His-AS"/>
</dbReference>
<dbReference type="EC" id="3.4.21.61" evidence="18"/>
<comment type="subcellular location">
    <subcellularLocation>
        <location evidence="1">Membrane</location>
    </subcellularLocation>
</comment>
<dbReference type="Proteomes" id="UP001150538">
    <property type="component" value="Unassembled WGS sequence"/>
</dbReference>
<evidence type="ECO:0000256" key="12">
    <source>
        <dbReference type="ARBA" id="ARBA00023180"/>
    </source>
</evidence>
<evidence type="ECO:0000256" key="3">
    <source>
        <dbReference type="ARBA" id="ARBA00022670"/>
    </source>
</evidence>
<dbReference type="AlphaFoldDB" id="A0A9W8DKX8"/>
<keyword evidence="5 16" id="KW-0732">Signal</keyword>
<evidence type="ECO:0000256" key="6">
    <source>
        <dbReference type="ARBA" id="ARBA00022801"/>
    </source>
</evidence>
<protein>
    <submittedName>
        <fullName evidence="18">Pheromone processing endoprotease</fullName>
        <ecNumber evidence="18">3.4.21.61</ecNumber>
    </submittedName>
</protein>
<dbReference type="GO" id="GO:0000139">
    <property type="term" value="C:Golgi membrane"/>
    <property type="evidence" value="ECO:0007669"/>
    <property type="project" value="TreeGrafter"/>
</dbReference>
<keyword evidence="8" id="KW-0106">Calcium</keyword>
<evidence type="ECO:0000256" key="2">
    <source>
        <dbReference type="ARBA" id="ARBA00005325"/>
    </source>
</evidence>
<proteinExistence type="inferred from homology"/>
<dbReference type="FunFam" id="3.40.50.200:FF:000005">
    <property type="entry name" value="Proprotein convertase subtilisin/kexin type 7"/>
    <property type="match status" value="1"/>
</dbReference>
<dbReference type="Pfam" id="PF01483">
    <property type="entry name" value="P_proprotein"/>
    <property type="match status" value="1"/>
</dbReference>
<keyword evidence="7 14" id="KW-0720">Serine protease</keyword>
<evidence type="ECO:0000256" key="16">
    <source>
        <dbReference type="SAM" id="SignalP"/>
    </source>
</evidence>
<feature type="active site" description="Charge relay system" evidence="13 14">
    <location>
        <position position="450"/>
    </location>
</feature>
<evidence type="ECO:0000256" key="15">
    <source>
        <dbReference type="SAM" id="MobiDB-lite"/>
    </source>
</evidence>
<sequence length="847" mass="93057">MRVGILPSLIIAFAAGTCLSHSTDTNNVHVANPAIAKRLEQTASEQKSKASGSPASEPLSFDEKGYDYYNIKFDSTDESKAVTFAKSANMELVGPLGNLPQYFVFRTPSKGADGGLAKRSLENHHLSKRSQAILDLYGPEHGVLYVNPILKKRRLFKRDSIMPAPSVTGETTSNPFDYLGQRIANGTFNDPREWTPITDPQFKNQWHLHNIQYKGADVNVTGVWTQGITGYGVTVSLIDDGLDYTSEDLYESFFLEGSYDFNDKTKLPTPRLSDDYHGTRCAGQIAAARNNGVCGVGVAYNARVSGIRMLSARVSDADEAIALNYRYDKNDIYSCSWGPNDDGKTLEGPSQEILDAFHNGVTHGRDGKGSIFVFATGNGGKAGDNCNFDGYTNSIFTISIGAIDHLEQHPVYSEACSAQLAVTYSNGHNMGIVTTDIGTRQCTSQHGGTSAAAPLAAGIYALVLSVRPDLSWRDVQRLTVENSIPIQTDDSDWDSVAMGRMYNHKYGFGKMDAWRLVEAAKTFRNVAPQTSLKSEVITVDKEIPSVDNNEARAVGVESSHTFTEEDIKNASLKRLEHVTVTVNIDASYRGNIEVLLVSPSGKVSQLAAPRIFDGDKSGFRDWTFSTVKHWDETPHGEWKLRVRNNRSNFTGKLVDWKISLWGENTDIPLKPQPPVLYPGIPPRIQKDLNIMYGTNLTFPNGTQDKMPSFDMNNSQDDDSEGLRFTLFQTMLISILASAVSVAGSYLGYKLLCRLRGSGHSGWLSLGDKSKDATEIGSRQHMNDDSDIEESFELGEVIVAEPQGGYSRVDERDALNPHGEAELASNKPRSEASYVLYDAEDSDDESNN</sequence>
<dbReference type="InterPro" id="IPR008979">
    <property type="entry name" value="Galactose-bd-like_sf"/>
</dbReference>
<keyword evidence="10" id="KW-0472">Membrane</keyword>
<name>A0A9W8DKX8_9FUNG</name>
<reference evidence="18" key="1">
    <citation type="submission" date="2022-07" db="EMBL/GenBank/DDBJ databases">
        <title>Phylogenomic reconstructions and comparative analyses of Kickxellomycotina fungi.</title>
        <authorList>
            <person name="Reynolds N.K."/>
            <person name="Stajich J.E."/>
            <person name="Barry K."/>
            <person name="Grigoriev I.V."/>
            <person name="Crous P."/>
            <person name="Smith M.E."/>
        </authorList>
    </citation>
    <scope>NUCLEOTIDE SEQUENCE</scope>
    <source>
        <strain evidence="18">NBRC 100468</strain>
    </source>
</reference>
<dbReference type="EMBL" id="JANBPU010000200">
    <property type="protein sequence ID" value="KAJ1914395.1"/>
    <property type="molecule type" value="Genomic_DNA"/>
</dbReference>
<dbReference type="InterPro" id="IPR015500">
    <property type="entry name" value="Peptidase_S8_subtilisin-rel"/>
</dbReference>
<evidence type="ECO:0000256" key="14">
    <source>
        <dbReference type="PROSITE-ProRule" id="PRU01240"/>
    </source>
</evidence>
<keyword evidence="4" id="KW-0812">Transmembrane</keyword>
<dbReference type="Pfam" id="PF00082">
    <property type="entry name" value="Peptidase_S8"/>
    <property type="match status" value="1"/>
</dbReference>
<dbReference type="InterPro" id="IPR000209">
    <property type="entry name" value="Peptidase_S8/S53_dom"/>
</dbReference>
<dbReference type="Gene3D" id="3.40.50.200">
    <property type="entry name" value="Peptidase S8/S53 domain"/>
    <property type="match status" value="1"/>
</dbReference>
<evidence type="ECO:0000256" key="1">
    <source>
        <dbReference type="ARBA" id="ARBA00004370"/>
    </source>
</evidence>
<dbReference type="OrthoDB" id="300641at2759"/>
<dbReference type="CDD" id="cd04059">
    <property type="entry name" value="Peptidases_S8_Protein_convertases_Kexins_Furin-like"/>
    <property type="match status" value="1"/>
</dbReference>
<dbReference type="InterPro" id="IPR034182">
    <property type="entry name" value="Kexin/furin"/>
</dbReference>
<dbReference type="PROSITE" id="PS00138">
    <property type="entry name" value="SUBTILASE_SER"/>
    <property type="match status" value="1"/>
</dbReference>
<feature type="chain" id="PRO_5040766023" evidence="16">
    <location>
        <begin position="21"/>
        <end position="847"/>
    </location>
</feature>
<dbReference type="PROSITE" id="PS00137">
    <property type="entry name" value="SUBTILASE_HIS"/>
    <property type="match status" value="1"/>
</dbReference>
<dbReference type="PANTHER" id="PTHR42884">
    <property type="entry name" value="PROPROTEIN CONVERTASE SUBTILISIN/KEXIN-RELATED"/>
    <property type="match status" value="1"/>
</dbReference>
<dbReference type="PROSITE" id="PS51892">
    <property type="entry name" value="SUBTILASE"/>
    <property type="match status" value="1"/>
</dbReference>
<keyword evidence="12" id="KW-0325">Glycoprotein</keyword>
<feature type="region of interest" description="Disordered" evidence="15">
    <location>
        <begin position="817"/>
        <end position="847"/>
    </location>
</feature>
<keyword evidence="9" id="KW-1133">Transmembrane helix</keyword>
<feature type="signal peptide" evidence="16">
    <location>
        <begin position="1"/>
        <end position="20"/>
    </location>
</feature>
<evidence type="ECO:0000256" key="9">
    <source>
        <dbReference type="ARBA" id="ARBA00022989"/>
    </source>
</evidence>
<dbReference type="SUPFAM" id="SSF52743">
    <property type="entry name" value="Subtilisin-like"/>
    <property type="match status" value="1"/>
</dbReference>
<evidence type="ECO:0000256" key="10">
    <source>
        <dbReference type="ARBA" id="ARBA00023136"/>
    </source>
</evidence>
<dbReference type="InterPro" id="IPR002884">
    <property type="entry name" value="P_dom"/>
</dbReference>
<evidence type="ECO:0000256" key="11">
    <source>
        <dbReference type="ARBA" id="ARBA00023145"/>
    </source>
</evidence>
<dbReference type="PROSITE" id="PS51829">
    <property type="entry name" value="P_HOMO_B"/>
    <property type="match status" value="1"/>
</dbReference>
<gene>
    <name evidence="18" type="primary">KEX2</name>
    <name evidence="18" type="ORF">H4219_004813</name>
</gene>
<dbReference type="FunFam" id="2.60.120.260:FF:000026">
    <property type="entry name" value="proprotein convertase subtilisin/kexin type 7"/>
    <property type="match status" value="1"/>
</dbReference>
<organism evidence="18 19">
    <name type="scientific">Mycoemilia scoparia</name>
    <dbReference type="NCBI Taxonomy" id="417184"/>
    <lineage>
        <taxon>Eukaryota</taxon>
        <taxon>Fungi</taxon>
        <taxon>Fungi incertae sedis</taxon>
        <taxon>Zoopagomycota</taxon>
        <taxon>Kickxellomycotina</taxon>
        <taxon>Kickxellomycetes</taxon>
        <taxon>Kickxellales</taxon>
        <taxon>Kickxellaceae</taxon>
        <taxon>Mycoemilia</taxon>
    </lineage>
</organism>
<dbReference type="GO" id="GO:0007323">
    <property type="term" value="P:peptide pheromone maturation"/>
    <property type="evidence" value="ECO:0007669"/>
    <property type="project" value="UniProtKB-ARBA"/>
</dbReference>